<comment type="caution">
    <text evidence="1">The sequence shown here is derived from an EMBL/GenBank/DDBJ whole genome shotgun (WGS) entry which is preliminary data.</text>
</comment>
<evidence type="ECO:0000313" key="2">
    <source>
        <dbReference type="Proteomes" id="UP000036045"/>
    </source>
</evidence>
<protein>
    <submittedName>
        <fullName evidence="1">Uncharacterized protein</fullName>
    </submittedName>
</protein>
<evidence type="ECO:0000313" key="1">
    <source>
        <dbReference type="EMBL" id="KLV27582.1"/>
    </source>
</evidence>
<dbReference type="Proteomes" id="UP000036045">
    <property type="component" value="Unassembled WGS sequence"/>
</dbReference>
<dbReference type="RefSeq" id="WP_047940902.1">
    <property type="nucleotide sequence ID" value="NZ_CP053989.1"/>
</dbReference>
<sequence>MIIVGTFQPSIEIERALFEMEALGVPPEEMMVLYMNEIPPISRKKKASADIHVSSFEIGVAFATGMAVIGASIGFKLILGPIFSGLLAAIIGFFCGYCLYYLFHRKKKDKLSQGLPEIIVLIQSTKEVAPLIKEILWKHKALSVGMRKRL</sequence>
<accession>A0A0J1INN1</accession>
<keyword evidence="2" id="KW-1185">Reference proteome</keyword>
<dbReference type="OrthoDB" id="1683109at2"/>
<organism evidence="1 2">
    <name type="scientific">Niallia circulans</name>
    <name type="common">Bacillus circulans</name>
    <dbReference type="NCBI Taxonomy" id="1397"/>
    <lineage>
        <taxon>Bacteria</taxon>
        <taxon>Bacillati</taxon>
        <taxon>Bacillota</taxon>
        <taxon>Bacilli</taxon>
        <taxon>Bacillales</taxon>
        <taxon>Bacillaceae</taxon>
        <taxon>Niallia</taxon>
    </lineage>
</organism>
<reference evidence="1 2" key="1">
    <citation type="submission" date="2015-05" db="EMBL/GenBank/DDBJ databases">
        <title>Whole genome sequence and identification of bacterial endophytes from Costus igneus.</title>
        <authorList>
            <person name="Lee Y.P."/>
            <person name="Gan H.M."/>
            <person name="Eng W."/>
            <person name="Wheatley M.S."/>
            <person name="Caraballo A."/>
            <person name="Polter S."/>
            <person name="Savka M.A."/>
            <person name="Hudson A.O."/>
        </authorList>
    </citation>
    <scope>NUCLEOTIDE SEQUENCE [LARGE SCALE GENOMIC DNA]</scope>
    <source>
        <strain evidence="1 2">RIT379</strain>
    </source>
</reference>
<gene>
    <name evidence="1" type="ORF">ABW02_05380</name>
</gene>
<dbReference type="PATRIC" id="fig|1397.4.peg.3182"/>
<proteinExistence type="predicted"/>
<dbReference type="GeneID" id="56352003"/>
<dbReference type="AlphaFoldDB" id="A0A0J1INN1"/>
<name>A0A0J1INN1_NIACI</name>
<dbReference type="EMBL" id="LDPH01000003">
    <property type="protein sequence ID" value="KLV27582.1"/>
    <property type="molecule type" value="Genomic_DNA"/>
</dbReference>